<keyword evidence="1" id="KW-0472">Membrane</keyword>
<comment type="caution">
    <text evidence="2">The sequence shown here is derived from an EMBL/GenBank/DDBJ whole genome shotgun (WGS) entry which is preliminary data.</text>
</comment>
<keyword evidence="1" id="KW-0812">Transmembrane</keyword>
<accession>A0A812CNK1</accession>
<dbReference type="AlphaFoldDB" id="A0A812CNK1"/>
<keyword evidence="3" id="KW-1185">Reference proteome</keyword>
<feature type="transmembrane region" description="Helical" evidence="1">
    <location>
        <begin position="115"/>
        <end position="136"/>
    </location>
</feature>
<name>A0A812CNK1_ACAPH</name>
<protein>
    <submittedName>
        <fullName evidence="2">Uncharacterized protein</fullName>
    </submittedName>
</protein>
<feature type="transmembrane region" description="Helical" evidence="1">
    <location>
        <begin position="9"/>
        <end position="33"/>
    </location>
</feature>
<gene>
    <name evidence="2" type="ORF">SPHA_40754</name>
</gene>
<dbReference type="Proteomes" id="UP000597762">
    <property type="component" value="Unassembled WGS sequence"/>
</dbReference>
<evidence type="ECO:0000313" key="2">
    <source>
        <dbReference type="EMBL" id="CAE1277572.1"/>
    </source>
</evidence>
<feature type="transmembrane region" description="Helical" evidence="1">
    <location>
        <begin position="73"/>
        <end position="95"/>
    </location>
</feature>
<reference evidence="2" key="1">
    <citation type="submission" date="2021-01" db="EMBL/GenBank/DDBJ databases">
        <authorList>
            <person name="Li R."/>
            <person name="Bekaert M."/>
        </authorList>
    </citation>
    <scope>NUCLEOTIDE SEQUENCE</scope>
    <source>
        <strain evidence="2">Farmed</strain>
    </source>
</reference>
<dbReference type="OrthoDB" id="203097at2759"/>
<proteinExistence type="predicted"/>
<sequence length="155" mass="17199">MYIWNITDLFILIGCALLPMTGWMLGCILGLIFRQEGAALEALALETSNFNNLILVAALRFSLPSELADPASIIPFLVIFTTPAIYILVSLLKSLRLSVLNYLHERRQKQVNRQFSIVSGIINQANITALSAPLFISDVMDDEDSSDNKEKVTVL</sequence>
<evidence type="ECO:0000313" key="3">
    <source>
        <dbReference type="Proteomes" id="UP000597762"/>
    </source>
</evidence>
<keyword evidence="1" id="KW-1133">Transmembrane helix</keyword>
<organism evidence="2 3">
    <name type="scientific">Acanthosepion pharaonis</name>
    <name type="common">Pharaoh cuttlefish</name>
    <name type="synonym">Sepia pharaonis</name>
    <dbReference type="NCBI Taxonomy" id="158019"/>
    <lineage>
        <taxon>Eukaryota</taxon>
        <taxon>Metazoa</taxon>
        <taxon>Spiralia</taxon>
        <taxon>Lophotrochozoa</taxon>
        <taxon>Mollusca</taxon>
        <taxon>Cephalopoda</taxon>
        <taxon>Coleoidea</taxon>
        <taxon>Decapodiformes</taxon>
        <taxon>Sepiida</taxon>
        <taxon>Sepiina</taxon>
        <taxon>Sepiidae</taxon>
        <taxon>Acanthosepion</taxon>
    </lineage>
</organism>
<evidence type="ECO:0000256" key="1">
    <source>
        <dbReference type="SAM" id="Phobius"/>
    </source>
</evidence>
<dbReference type="EMBL" id="CAHIKZ030001935">
    <property type="protein sequence ID" value="CAE1277572.1"/>
    <property type="molecule type" value="Genomic_DNA"/>
</dbReference>